<dbReference type="PROSITE" id="PS50887">
    <property type="entry name" value="GGDEF"/>
    <property type="match status" value="1"/>
</dbReference>
<feature type="transmembrane region" description="Helical" evidence="1">
    <location>
        <begin position="168"/>
        <end position="187"/>
    </location>
</feature>
<dbReference type="PANTHER" id="PTHR44757:SF2">
    <property type="entry name" value="BIOFILM ARCHITECTURE MAINTENANCE PROTEIN MBAA"/>
    <property type="match status" value="1"/>
</dbReference>
<dbReference type="InterPro" id="IPR052155">
    <property type="entry name" value="Biofilm_reg_signaling"/>
</dbReference>
<dbReference type="CDD" id="cd01949">
    <property type="entry name" value="GGDEF"/>
    <property type="match status" value="1"/>
</dbReference>
<dbReference type="Gene3D" id="3.30.70.270">
    <property type="match status" value="1"/>
</dbReference>
<sequence length="417" mass="47435">MGVLFQAEQARLRSEEIPHFRSQQEELYTPVRQLGALLLALGSLVVYFSLLYRHPDDWLILFPPGILCVLWPSYFLILMQPPDAGPWGRSFYFSYCLLFPLAVLWTSQDNAFTLLPAPMRLALLTTHLLLLALMASHWRNLWQGLLCAFPLAVLTVTLHPSASLPWEMLTLTLALALCLLMGWLLDWQGRLRYVGQRIQRREKDSGAQPDLRQLHNQVQHAAYHDALTGLPNRYHCMTHLSGQLQKIRLQSDIQRWSGQRLLQPATGTTTSLPRRSSGSAQLAVILLALDEFKPINDRYGYHTGDLLLQHVAERLRSLNPQPAYLARMGGDEFVVIRSCHNTAELKHWQRYLMENLHRPYVLAAEDNKELALTIRISAGTAIAPLDGQLPDHLLSLAEHRMYKQKLHLTSESTGDPA</sequence>
<dbReference type="Proteomes" id="UP000238196">
    <property type="component" value="Unassembled WGS sequence"/>
</dbReference>
<evidence type="ECO:0000313" key="4">
    <source>
        <dbReference type="Proteomes" id="UP000238196"/>
    </source>
</evidence>
<dbReference type="InterPro" id="IPR000160">
    <property type="entry name" value="GGDEF_dom"/>
</dbReference>
<evidence type="ECO:0000259" key="2">
    <source>
        <dbReference type="PROSITE" id="PS50887"/>
    </source>
</evidence>
<reference evidence="3 4" key="1">
    <citation type="submission" date="2018-02" db="EMBL/GenBank/DDBJ databases">
        <title>novel marine gammaproteobacteria from coastal saline agro ecosystem.</title>
        <authorList>
            <person name="Krishnan R."/>
            <person name="Ramesh Kumar N."/>
        </authorList>
    </citation>
    <scope>NUCLEOTIDE SEQUENCE [LARGE SCALE GENOMIC DNA]</scope>
    <source>
        <strain evidence="3 4">228</strain>
    </source>
</reference>
<dbReference type="Pfam" id="PF00990">
    <property type="entry name" value="GGDEF"/>
    <property type="match status" value="1"/>
</dbReference>
<feature type="transmembrane region" description="Helical" evidence="1">
    <location>
        <begin position="58"/>
        <end position="78"/>
    </location>
</feature>
<protein>
    <recommendedName>
        <fullName evidence="2">GGDEF domain-containing protein</fullName>
    </recommendedName>
</protein>
<evidence type="ECO:0000256" key="1">
    <source>
        <dbReference type="SAM" id="Phobius"/>
    </source>
</evidence>
<dbReference type="SUPFAM" id="SSF55073">
    <property type="entry name" value="Nucleotide cyclase"/>
    <property type="match status" value="1"/>
</dbReference>
<dbReference type="PANTHER" id="PTHR44757">
    <property type="entry name" value="DIGUANYLATE CYCLASE DGCP"/>
    <property type="match status" value="1"/>
</dbReference>
<organism evidence="3 4">
    <name type="scientific">Proteobacteria bacterium 228</name>
    <dbReference type="NCBI Taxonomy" id="2083153"/>
    <lineage>
        <taxon>Bacteria</taxon>
        <taxon>Pseudomonadati</taxon>
        <taxon>Pseudomonadota</taxon>
    </lineage>
</organism>
<dbReference type="NCBIfam" id="TIGR00254">
    <property type="entry name" value="GGDEF"/>
    <property type="match status" value="1"/>
</dbReference>
<feature type="transmembrane region" description="Helical" evidence="1">
    <location>
        <begin position="34"/>
        <end position="52"/>
    </location>
</feature>
<dbReference type="InterPro" id="IPR043128">
    <property type="entry name" value="Rev_trsase/Diguanyl_cyclase"/>
</dbReference>
<feature type="transmembrane region" description="Helical" evidence="1">
    <location>
        <begin position="114"/>
        <end position="134"/>
    </location>
</feature>
<dbReference type="SMART" id="SM00267">
    <property type="entry name" value="GGDEF"/>
    <property type="match status" value="1"/>
</dbReference>
<proteinExistence type="predicted"/>
<evidence type="ECO:0000313" key="3">
    <source>
        <dbReference type="EMBL" id="PPC78017.1"/>
    </source>
</evidence>
<dbReference type="EMBL" id="PRLP01000021">
    <property type="protein sequence ID" value="PPC78017.1"/>
    <property type="molecule type" value="Genomic_DNA"/>
</dbReference>
<feature type="transmembrane region" description="Helical" evidence="1">
    <location>
        <begin position="90"/>
        <end position="108"/>
    </location>
</feature>
<keyword evidence="1" id="KW-1133">Transmembrane helix</keyword>
<dbReference type="InterPro" id="IPR029787">
    <property type="entry name" value="Nucleotide_cyclase"/>
</dbReference>
<name>A0A2S5KT34_9PROT</name>
<keyword evidence="1" id="KW-0472">Membrane</keyword>
<dbReference type="AlphaFoldDB" id="A0A2S5KT34"/>
<comment type="caution">
    <text evidence="3">The sequence shown here is derived from an EMBL/GenBank/DDBJ whole genome shotgun (WGS) entry which is preliminary data.</text>
</comment>
<accession>A0A2S5KT34</accession>
<dbReference type="OrthoDB" id="9812260at2"/>
<feature type="domain" description="GGDEF" evidence="2">
    <location>
        <begin position="280"/>
        <end position="417"/>
    </location>
</feature>
<keyword evidence="1" id="KW-0812">Transmembrane</keyword>
<gene>
    <name evidence="3" type="ORF">C4K68_07135</name>
</gene>